<reference evidence="10 12" key="1">
    <citation type="submission" date="2016-01" db="EMBL/GenBank/DDBJ databases">
        <authorList>
            <person name="Oliw E.H."/>
        </authorList>
    </citation>
    <scope>NUCLEOTIDE SEQUENCE [LARGE SCALE GENOMIC DNA]</scope>
    <source>
        <strain evidence="10 12">KA00635</strain>
    </source>
</reference>
<keyword evidence="6 9" id="KW-0255">Endonuclease</keyword>
<dbReference type="PROSITE" id="PS01306">
    <property type="entry name" value="UPF0054"/>
    <property type="match status" value="1"/>
</dbReference>
<dbReference type="InterPro" id="IPR002036">
    <property type="entry name" value="YbeY"/>
</dbReference>
<dbReference type="SUPFAM" id="SSF55486">
    <property type="entry name" value="Metalloproteases ('zincins'), catalytic domain"/>
    <property type="match status" value="1"/>
</dbReference>
<dbReference type="KEGG" id="acg:AWM71_07670"/>
<dbReference type="Gene3D" id="3.40.390.30">
    <property type="entry name" value="Metalloproteases ('zincins'), catalytic domain"/>
    <property type="match status" value="1"/>
</dbReference>
<evidence type="ECO:0000256" key="7">
    <source>
        <dbReference type="ARBA" id="ARBA00022801"/>
    </source>
</evidence>
<dbReference type="InterPro" id="IPR023091">
    <property type="entry name" value="MetalPrtase_cat_dom_sf_prd"/>
</dbReference>
<keyword evidence="8 9" id="KW-0862">Zinc</keyword>
<feature type="binding site" evidence="9">
    <location>
        <position position="127"/>
    </location>
    <ligand>
        <name>Zn(2+)</name>
        <dbReference type="ChEBI" id="CHEBI:29105"/>
        <note>catalytic</note>
    </ligand>
</feature>
<gene>
    <name evidence="9" type="primary">ybeY</name>
    <name evidence="11" type="ORF">CYJ27_05135</name>
    <name evidence="10" type="ORF">HMPREF3187_01608</name>
</gene>
<organism evidence="10 12">
    <name type="scientific">Aerococcus christensenii</name>
    <dbReference type="NCBI Taxonomy" id="87541"/>
    <lineage>
        <taxon>Bacteria</taxon>
        <taxon>Bacillati</taxon>
        <taxon>Bacillota</taxon>
        <taxon>Bacilli</taxon>
        <taxon>Lactobacillales</taxon>
        <taxon>Aerococcaceae</taxon>
        <taxon>Aerococcus</taxon>
    </lineage>
</organism>
<dbReference type="PATRIC" id="fig|87541.4.peg.1597"/>
<sequence length="158" mass="18189">MLSVLFCDKTGGLTPEQEKIIKGVLDTAAQRLDLKGEIEMSCTIVDDEEIHIINRDYRGFDRPTDVISFAINDESPDEEEIKEWPEDLPYELGDLLISLDTAKRQAEEYNHSLERELGFLACHGFLHLNGYDHMEPEDEKVMFGLQREILDAYGLKRE</sequence>
<evidence type="ECO:0000313" key="13">
    <source>
        <dbReference type="Proteomes" id="UP000234775"/>
    </source>
</evidence>
<dbReference type="GO" id="GO:0006364">
    <property type="term" value="P:rRNA processing"/>
    <property type="evidence" value="ECO:0007669"/>
    <property type="project" value="UniProtKB-UniRule"/>
</dbReference>
<name>A0A0X8F9B7_9LACT</name>
<evidence type="ECO:0000313" key="11">
    <source>
        <dbReference type="EMBL" id="PKY91451.1"/>
    </source>
</evidence>
<dbReference type="EMBL" id="LSCQ01000090">
    <property type="protein sequence ID" value="KXB33719.1"/>
    <property type="molecule type" value="Genomic_DNA"/>
</dbReference>
<dbReference type="Pfam" id="PF02130">
    <property type="entry name" value="YbeY"/>
    <property type="match status" value="1"/>
</dbReference>
<evidence type="ECO:0000256" key="8">
    <source>
        <dbReference type="ARBA" id="ARBA00022833"/>
    </source>
</evidence>
<dbReference type="EC" id="3.1.-.-" evidence="9"/>
<keyword evidence="9" id="KW-0963">Cytoplasm</keyword>
<comment type="subcellular location">
    <subcellularLocation>
        <location evidence="9">Cytoplasm</location>
    </subcellularLocation>
</comment>
<dbReference type="GO" id="GO:0004222">
    <property type="term" value="F:metalloendopeptidase activity"/>
    <property type="evidence" value="ECO:0007669"/>
    <property type="project" value="InterPro"/>
</dbReference>
<dbReference type="AlphaFoldDB" id="A0A0X8F9B7"/>
<feature type="binding site" evidence="9">
    <location>
        <position position="123"/>
    </location>
    <ligand>
        <name>Zn(2+)</name>
        <dbReference type="ChEBI" id="CHEBI:29105"/>
        <note>catalytic</note>
    </ligand>
</feature>
<evidence type="ECO:0000256" key="6">
    <source>
        <dbReference type="ARBA" id="ARBA00022759"/>
    </source>
</evidence>
<keyword evidence="13" id="KW-1185">Reference proteome</keyword>
<protein>
    <recommendedName>
        <fullName evidence="9">Endoribonuclease YbeY</fullName>
        <ecNumber evidence="9">3.1.-.-</ecNumber>
    </recommendedName>
</protein>
<keyword evidence="3 9" id="KW-0698">rRNA processing</keyword>
<proteinExistence type="inferred from homology"/>
<dbReference type="GO" id="GO:0005737">
    <property type="term" value="C:cytoplasm"/>
    <property type="evidence" value="ECO:0007669"/>
    <property type="project" value="UniProtKB-SubCell"/>
</dbReference>
<dbReference type="GO" id="GO:0004521">
    <property type="term" value="F:RNA endonuclease activity"/>
    <property type="evidence" value="ECO:0007669"/>
    <property type="project" value="UniProtKB-UniRule"/>
</dbReference>
<evidence type="ECO:0000256" key="3">
    <source>
        <dbReference type="ARBA" id="ARBA00022552"/>
    </source>
</evidence>
<keyword evidence="2 9" id="KW-0690">Ribosome biogenesis</keyword>
<comment type="cofactor">
    <cofactor evidence="9">
        <name>Zn(2+)</name>
        <dbReference type="ChEBI" id="CHEBI:29105"/>
    </cofactor>
    <text evidence="9">Binds 1 zinc ion.</text>
</comment>
<keyword evidence="7 9" id="KW-0378">Hydrolase</keyword>
<dbReference type="InterPro" id="IPR020549">
    <property type="entry name" value="YbeY_CS"/>
</dbReference>
<evidence type="ECO:0000313" key="10">
    <source>
        <dbReference type="EMBL" id="KXB33719.1"/>
    </source>
</evidence>
<reference evidence="11 13" key="2">
    <citation type="submission" date="2017-12" db="EMBL/GenBank/DDBJ databases">
        <title>Phylogenetic diversity of female urinary microbiome.</title>
        <authorList>
            <person name="Thomas-White K."/>
            <person name="Wolfe A.J."/>
        </authorList>
    </citation>
    <scope>NUCLEOTIDE SEQUENCE [LARGE SCALE GENOMIC DNA]</scope>
    <source>
        <strain evidence="11 13">UMB0844</strain>
    </source>
</reference>
<accession>A0A0X8F9B7</accession>
<dbReference type="RefSeq" id="WP_060777384.1">
    <property type="nucleotide sequence ID" value="NZ_CP014159.1"/>
</dbReference>
<dbReference type="Proteomes" id="UP000234775">
    <property type="component" value="Unassembled WGS sequence"/>
</dbReference>
<dbReference type="EMBL" id="PKGZ01000003">
    <property type="protein sequence ID" value="PKY91451.1"/>
    <property type="molecule type" value="Genomic_DNA"/>
</dbReference>
<feature type="binding site" evidence="9">
    <location>
        <position position="133"/>
    </location>
    <ligand>
        <name>Zn(2+)</name>
        <dbReference type="ChEBI" id="CHEBI:29105"/>
        <note>catalytic</note>
    </ligand>
</feature>
<comment type="function">
    <text evidence="9">Single strand-specific metallo-endoribonuclease involved in late-stage 70S ribosome quality control and in maturation of the 3' terminus of the 16S rRNA.</text>
</comment>
<keyword evidence="4 9" id="KW-0540">Nuclease</keyword>
<dbReference type="PANTHER" id="PTHR46986">
    <property type="entry name" value="ENDORIBONUCLEASE YBEY, CHLOROPLASTIC"/>
    <property type="match status" value="1"/>
</dbReference>
<evidence type="ECO:0000256" key="2">
    <source>
        <dbReference type="ARBA" id="ARBA00022517"/>
    </source>
</evidence>
<evidence type="ECO:0000256" key="5">
    <source>
        <dbReference type="ARBA" id="ARBA00022723"/>
    </source>
</evidence>
<evidence type="ECO:0000256" key="1">
    <source>
        <dbReference type="ARBA" id="ARBA00010875"/>
    </source>
</evidence>
<dbReference type="STRING" id="87541.AWM71_07670"/>
<evidence type="ECO:0000256" key="9">
    <source>
        <dbReference type="HAMAP-Rule" id="MF_00009"/>
    </source>
</evidence>
<dbReference type="NCBIfam" id="TIGR00043">
    <property type="entry name" value="rRNA maturation RNase YbeY"/>
    <property type="match status" value="1"/>
</dbReference>
<evidence type="ECO:0000256" key="4">
    <source>
        <dbReference type="ARBA" id="ARBA00022722"/>
    </source>
</evidence>
<dbReference type="Proteomes" id="UP000070422">
    <property type="component" value="Unassembled WGS sequence"/>
</dbReference>
<comment type="caution">
    <text evidence="10">The sequence shown here is derived from an EMBL/GenBank/DDBJ whole genome shotgun (WGS) entry which is preliminary data.</text>
</comment>
<keyword evidence="5 9" id="KW-0479">Metal-binding</keyword>
<evidence type="ECO:0000313" key="12">
    <source>
        <dbReference type="Proteomes" id="UP000070422"/>
    </source>
</evidence>
<comment type="similarity">
    <text evidence="1 9">Belongs to the endoribonuclease YbeY family.</text>
</comment>
<dbReference type="OrthoDB" id="9807740at2"/>
<dbReference type="HAMAP" id="MF_00009">
    <property type="entry name" value="Endoribonucl_YbeY"/>
    <property type="match status" value="1"/>
</dbReference>
<dbReference type="GO" id="GO:0008270">
    <property type="term" value="F:zinc ion binding"/>
    <property type="evidence" value="ECO:0007669"/>
    <property type="project" value="UniProtKB-UniRule"/>
</dbReference>
<dbReference type="PANTHER" id="PTHR46986:SF1">
    <property type="entry name" value="ENDORIBONUCLEASE YBEY, CHLOROPLASTIC"/>
    <property type="match status" value="1"/>
</dbReference>